<evidence type="ECO:0000313" key="2">
    <source>
        <dbReference type="Proteomes" id="UP000619293"/>
    </source>
</evidence>
<gene>
    <name evidence="1" type="ORF">Cch02nite_38630</name>
</gene>
<keyword evidence="2" id="KW-1185">Reference proteome</keyword>
<dbReference type="AlphaFoldDB" id="A0A8J3JXR4"/>
<accession>A0A8J3JXR4</accession>
<reference evidence="1 2" key="1">
    <citation type="submission" date="2021-01" db="EMBL/GenBank/DDBJ databases">
        <title>Whole genome shotgun sequence of Catellatospora chokoriensis NBRC 107358.</title>
        <authorList>
            <person name="Komaki H."/>
            <person name="Tamura T."/>
        </authorList>
    </citation>
    <scope>NUCLEOTIDE SEQUENCE [LARGE SCALE GENOMIC DNA]</scope>
    <source>
        <strain evidence="1 2">NBRC 107358</strain>
    </source>
</reference>
<dbReference type="RefSeq" id="WP_191842614.1">
    <property type="nucleotide sequence ID" value="NZ_BAAALB010000024.1"/>
</dbReference>
<protein>
    <submittedName>
        <fullName evidence="1">Uncharacterized protein</fullName>
    </submittedName>
</protein>
<dbReference type="EMBL" id="BONG01000023">
    <property type="protein sequence ID" value="GIF90419.1"/>
    <property type="molecule type" value="Genomic_DNA"/>
</dbReference>
<proteinExistence type="predicted"/>
<name>A0A8J3JXR4_9ACTN</name>
<dbReference type="Proteomes" id="UP000619293">
    <property type="component" value="Unassembled WGS sequence"/>
</dbReference>
<sequence>MPTTADQAEFRYEHRTQPSYTEHVATTFEAETSDESVVLHGSCPRCGHVMEYLIDDDVVRSSRTITTDTPGAEPSTAGAISEHMACMCDMEHSGRPEGYRGCGAHWYLQVTR</sequence>
<comment type="caution">
    <text evidence="1">The sequence shown here is derived from an EMBL/GenBank/DDBJ whole genome shotgun (WGS) entry which is preliminary data.</text>
</comment>
<evidence type="ECO:0000313" key="1">
    <source>
        <dbReference type="EMBL" id="GIF90419.1"/>
    </source>
</evidence>
<organism evidence="1 2">
    <name type="scientific">Catellatospora chokoriensis</name>
    <dbReference type="NCBI Taxonomy" id="310353"/>
    <lineage>
        <taxon>Bacteria</taxon>
        <taxon>Bacillati</taxon>
        <taxon>Actinomycetota</taxon>
        <taxon>Actinomycetes</taxon>
        <taxon>Micromonosporales</taxon>
        <taxon>Micromonosporaceae</taxon>
        <taxon>Catellatospora</taxon>
    </lineage>
</organism>